<gene>
    <name evidence="2" type="ORF">TSA66_24630</name>
</gene>
<feature type="region of interest" description="Disordered" evidence="1">
    <location>
        <begin position="149"/>
        <end position="186"/>
    </location>
</feature>
<sequence length="186" mass="21147">MREYNATLPFPLVVVRRTNSTITCRLKSITTAIGITVTRDLCVQVQRNAELWDVLLWLDCVPRRQANHYVCPFCPEDERNRYASRESLWRAQLFDPLAQWMNRLAAAKWLLLCESAHGGSTWARLSADPTPPLRPDAVQILPVHTVDGARDKRELGRLPRPYPHPNPTTSFIPPDAKGEPDEDPNA</sequence>
<dbReference type="EMBL" id="JWJG01000028">
    <property type="protein sequence ID" value="KIF83296.1"/>
    <property type="molecule type" value="Genomic_DNA"/>
</dbReference>
<comment type="caution">
    <text evidence="2">The sequence shown here is derived from an EMBL/GenBank/DDBJ whole genome shotgun (WGS) entry which is preliminary data.</text>
</comment>
<dbReference type="AlphaFoldDB" id="A0A0C2BZ52"/>
<proteinExistence type="predicted"/>
<evidence type="ECO:0000313" key="3">
    <source>
        <dbReference type="Proteomes" id="UP000031572"/>
    </source>
</evidence>
<dbReference type="Proteomes" id="UP000031572">
    <property type="component" value="Unassembled WGS sequence"/>
</dbReference>
<name>A0A0C2BZ52_9BURK</name>
<keyword evidence="3" id="KW-1185">Reference proteome</keyword>
<accession>A0A0C2BZ52</accession>
<dbReference type="RefSeq" id="WP_157691786.1">
    <property type="nucleotide sequence ID" value="NZ_JWJG01000028.1"/>
</dbReference>
<evidence type="ECO:0000256" key="1">
    <source>
        <dbReference type="SAM" id="MobiDB-lite"/>
    </source>
</evidence>
<organism evidence="2 3">
    <name type="scientific">Noviherbaspirillum autotrophicum</name>
    <dbReference type="NCBI Taxonomy" id="709839"/>
    <lineage>
        <taxon>Bacteria</taxon>
        <taxon>Pseudomonadati</taxon>
        <taxon>Pseudomonadota</taxon>
        <taxon>Betaproteobacteria</taxon>
        <taxon>Burkholderiales</taxon>
        <taxon>Oxalobacteraceae</taxon>
        <taxon>Noviherbaspirillum</taxon>
    </lineage>
</organism>
<protein>
    <submittedName>
        <fullName evidence="2">Uncharacterized protein</fullName>
    </submittedName>
</protein>
<evidence type="ECO:0000313" key="2">
    <source>
        <dbReference type="EMBL" id="KIF83296.1"/>
    </source>
</evidence>
<dbReference type="OrthoDB" id="9182133at2"/>
<reference evidence="2 3" key="1">
    <citation type="submission" date="2014-12" db="EMBL/GenBank/DDBJ databases">
        <title>Denitrispirillum autotrophicum gen. nov., sp. nov., Denitrifying, Facultatively Autotrophic Bacteria Isolated from Rice Paddy Soil.</title>
        <authorList>
            <person name="Ishii S."/>
            <person name="Ashida N."/>
            <person name="Ohno H."/>
            <person name="Otsuka S."/>
            <person name="Yokota A."/>
            <person name="Senoo K."/>
        </authorList>
    </citation>
    <scope>NUCLEOTIDE SEQUENCE [LARGE SCALE GENOMIC DNA]</scope>
    <source>
        <strain evidence="2 3">TSA66</strain>
    </source>
</reference>
<dbReference type="STRING" id="709839.TSA66_24630"/>